<keyword evidence="3 6" id="KW-0378">Hydrolase</keyword>
<dbReference type="EC" id="3.4.21.-" evidence="6"/>
<dbReference type="SUPFAM" id="SSF53474">
    <property type="entry name" value="alpha/beta-Hydrolases"/>
    <property type="match status" value="1"/>
</dbReference>
<name>A0AAV7S1L7_PLEWA</name>
<evidence type="ECO:0000256" key="1">
    <source>
        <dbReference type="ARBA" id="ARBA00005228"/>
    </source>
</evidence>
<comment type="caution">
    <text evidence="9">The sequence shown here is derived from an EMBL/GenBank/DDBJ whole genome shotgun (WGS) entry which is preliminary data.</text>
</comment>
<dbReference type="GO" id="GO:0006508">
    <property type="term" value="P:proteolysis"/>
    <property type="evidence" value="ECO:0007669"/>
    <property type="project" value="UniProtKB-KW"/>
</dbReference>
<evidence type="ECO:0000313" key="10">
    <source>
        <dbReference type="Proteomes" id="UP001066276"/>
    </source>
</evidence>
<dbReference type="InterPro" id="IPR023302">
    <property type="entry name" value="Pept_S9A_N"/>
</dbReference>
<dbReference type="GO" id="GO:0005856">
    <property type="term" value="C:cytoskeleton"/>
    <property type="evidence" value="ECO:0007669"/>
    <property type="project" value="TreeGrafter"/>
</dbReference>
<dbReference type="PANTHER" id="PTHR11757">
    <property type="entry name" value="PROTEASE FAMILY S9A OLIGOPEPTIDASE"/>
    <property type="match status" value="1"/>
</dbReference>
<sequence length="712" mass="81447">MKCFLQTLHNHARQWKTIQIPVNYFSSCVIQSKYLLKTTFLENNLSHLNVLPNSRVTRSFSWQDQAKLERDRWKTFAAQYLDEAAHFHQRLERIYKQYSDSFEPSLIKISDFTYFEEEGGIFRARQNDGHVENVLLLEDLDFSVGHIQRIRISPDQERLAASVTVGDSEEARCIIVNLLKLQHIECVIPNVFSFEWTTNSILFYTEQKDVRCSRVFLCDLTEGNCTQLVYTETNPRFFVDICCTRDKKYLSINSNSKTSSEVWLVDCHRPLDPPFLVQQRTAGVIYHVEHWNNTLYILTTLGENSEYKLMKTPMDSRTLDKWKLVYTVKEKLVDMEMMKDHCIMFLKQSNVHYLTVISLASETVVYSTQLPAWACAFESESLCGSGSSSLGFKLSSPVQQPVRFVYSLAANELFVEAYQDVQNTSHLCTVRLEAESKDGSLVPITLFHKPCQKLKDSPLLVHVYGAYGIDLSMTFKPERLLLLEEGWILAYCHVRGGGELGNRWHEEGRLENKLNGLDDLNACVTQLHKLGYSEPGLTALTAASAGGVLAGAMCNHYPDLIRAVVLQAPFLDVFNTMLDANLPLTLEEQEEWGNPLSSEKYMEYIKSYCPYQNIKLQNYPSVLITVNENDQRIPLRGLLRYVVRLRKAVADYFASSNEGPRISNIVLHIQPGGSHCSSPPWEDSLNEVAEQYAFLYKELGLRNRSKSAINDS</sequence>
<dbReference type="PANTHER" id="PTHR11757:SF19">
    <property type="entry name" value="PROLYL ENDOPEPTIDASE-LIKE"/>
    <property type="match status" value="1"/>
</dbReference>
<evidence type="ECO:0000256" key="4">
    <source>
        <dbReference type="ARBA" id="ARBA00022825"/>
    </source>
</evidence>
<dbReference type="Pfam" id="PF00326">
    <property type="entry name" value="Peptidase_S9"/>
    <property type="match status" value="1"/>
</dbReference>
<proteinExistence type="inferred from homology"/>
<reference evidence="9" key="1">
    <citation type="journal article" date="2022" name="bioRxiv">
        <title>Sequencing and chromosome-scale assembly of the giantPleurodeles waltlgenome.</title>
        <authorList>
            <person name="Brown T."/>
            <person name="Elewa A."/>
            <person name="Iarovenko S."/>
            <person name="Subramanian E."/>
            <person name="Araus A.J."/>
            <person name="Petzold A."/>
            <person name="Susuki M."/>
            <person name="Suzuki K.-i.T."/>
            <person name="Hayashi T."/>
            <person name="Toyoda A."/>
            <person name="Oliveira C."/>
            <person name="Osipova E."/>
            <person name="Leigh N.D."/>
            <person name="Simon A."/>
            <person name="Yun M.H."/>
        </authorList>
    </citation>
    <scope>NUCLEOTIDE SEQUENCE</scope>
    <source>
        <strain evidence="9">20211129_DDA</strain>
        <tissue evidence="9">Liver</tissue>
    </source>
</reference>
<evidence type="ECO:0000313" key="9">
    <source>
        <dbReference type="EMBL" id="KAJ1157153.1"/>
    </source>
</evidence>
<evidence type="ECO:0000259" key="7">
    <source>
        <dbReference type="Pfam" id="PF00326"/>
    </source>
</evidence>
<feature type="domain" description="Peptidase S9 prolyl oligopeptidase catalytic" evidence="7">
    <location>
        <begin position="478"/>
        <end position="700"/>
    </location>
</feature>
<keyword evidence="2 6" id="KW-0645">Protease</keyword>
<evidence type="ECO:0000256" key="6">
    <source>
        <dbReference type="RuleBase" id="RU368024"/>
    </source>
</evidence>
<gene>
    <name evidence="9" type="ORF">NDU88_009868</name>
</gene>
<evidence type="ECO:0000256" key="2">
    <source>
        <dbReference type="ARBA" id="ARBA00022670"/>
    </source>
</evidence>
<dbReference type="Proteomes" id="UP001066276">
    <property type="component" value="Chromosome 5"/>
</dbReference>
<dbReference type="Gene3D" id="2.130.10.120">
    <property type="entry name" value="Prolyl oligopeptidase, N-terminal domain"/>
    <property type="match status" value="1"/>
</dbReference>
<dbReference type="Pfam" id="PF02897">
    <property type="entry name" value="Peptidase_S9_N"/>
    <property type="match status" value="1"/>
</dbReference>
<dbReference type="SUPFAM" id="SSF50993">
    <property type="entry name" value="Peptidase/esterase 'gauge' domain"/>
    <property type="match status" value="1"/>
</dbReference>
<dbReference type="InterPro" id="IPR029058">
    <property type="entry name" value="AB_hydrolase_fold"/>
</dbReference>
<comment type="function">
    <text evidence="5">Serine peptidase whose precise substrate specificity remains unclear. Does not cleave peptides after a arginine or lysine residue. Regulates trans-Golgi network morphology and sorting by regulating the membrane binding of the AP-1 complex. May play a role in the regulation of synaptic vesicle exocytosis.</text>
</comment>
<dbReference type="AlphaFoldDB" id="A0AAV7S1L7"/>
<evidence type="ECO:0000256" key="5">
    <source>
        <dbReference type="ARBA" id="ARBA00045448"/>
    </source>
</evidence>
<keyword evidence="10" id="KW-1185">Reference proteome</keyword>
<dbReference type="GO" id="GO:0004252">
    <property type="term" value="F:serine-type endopeptidase activity"/>
    <property type="evidence" value="ECO:0007669"/>
    <property type="project" value="UniProtKB-UniRule"/>
</dbReference>
<dbReference type="InterPro" id="IPR051543">
    <property type="entry name" value="Serine_Peptidase_S9A"/>
</dbReference>
<protein>
    <recommendedName>
        <fullName evidence="6">Prolyl endopeptidase</fullName>
        <ecNumber evidence="6">3.4.21.-</ecNumber>
    </recommendedName>
</protein>
<comment type="similarity">
    <text evidence="1 6">Belongs to the peptidase S9A family.</text>
</comment>
<dbReference type="Gene3D" id="3.40.50.1820">
    <property type="entry name" value="alpha/beta hydrolase"/>
    <property type="match status" value="1"/>
</dbReference>
<organism evidence="9 10">
    <name type="scientific">Pleurodeles waltl</name>
    <name type="common">Iberian ribbed newt</name>
    <dbReference type="NCBI Taxonomy" id="8319"/>
    <lineage>
        <taxon>Eukaryota</taxon>
        <taxon>Metazoa</taxon>
        <taxon>Chordata</taxon>
        <taxon>Craniata</taxon>
        <taxon>Vertebrata</taxon>
        <taxon>Euteleostomi</taxon>
        <taxon>Amphibia</taxon>
        <taxon>Batrachia</taxon>
        <taxon>Caudata</taxon>
        <taxon>Salamandroidea</taxon>
        <taxon>Salamandridae</taxon>
        <taxon>Pleurodelinae</taxon>
        <taxon>Pleurodeles</taxon>
    </lineage>
</organism>
<dbReference type="InterPro" id="IPR002470">
    <property type="entry name" value="Peptidase_S9A"/>
</dbReference>
<evidence type="ECO:0000256" key="3">
    <source>
        <dbReference type="ARBA" id="ARBA00022801"/>
    </source>
</evidence>
<dbReference type="InterPro" id="IPR001375">
    <property type="entry name" value="Peptidase_S9_cat"/>
</dbReference>
<dbReference type="FunFam" id="3.40.50.1820:FF:000050">
    <property type="entry name" value="prolyl endopeptidase-like isoform X2"/>
    <property type="match status" value="1"/>
</dbReference>
<evidence type="ECO:0000259" key="8">
    <source>
        <dbReference type="Pfam" id="PF02897"/>
    </source>
</evidence>
<feature type="domain" description="Peptidase S9A N-terminal" evidence="8">
    <location>
        <begin position="147"/>
        <end position="381"/>
    </location>
</feature>
<dbReference type="GO" id="GO:0005794">
    <property type="term" value="C:Golgi apparatus"/>
    <property type="evidence" value="ECO:0007669"/>
    <property type="project" value="TreeGrafter"/>
</dbReference>
<keyword evidence="4 6" id="KW-0720">Serine protease</keyword>
<dbReference type="EMBL" id="JANPWB010000009">
    <property type="protein sequence ID" value="KAJ1157153.1"/>
    <property type="molecule type" value="Genomic_DNA"/>
</dbReference>
<accession>A0AAV7S1L7</accession>
<dbReference type="PRINTS" id="PR00862">
    <property type="entry name" value="PROLIGOPTASE"/>
</dbReference>